<dbReference type="GO" id="GO:0015421">
    <property type="term" value="F:ABC-type oligopeptide transporter activity"/>
    <property type="evidence" value="ECO:0007669"/>
    <property type="project" value="TreeGrafter"/>
</dbReference>
<feature type="transmembrane region" description="Helical" evidence="10">
    <location>
        <begin position="319"/>
        <end position="340"/>
    </location>
</feature>
<dbReference type="AlphaFoldDB" id="A0A4Q1ATL5"/>
<evidence type="ECO:0000256" key="9">
    <source>
        <dbReference type="ARBA" id="ARBA00023136"/>
    </source>
</evidence>
<evidence type="ECO:0000256" key="8">
    <source>
        <dbReference type="ARBA" id="ARBA00022989"/>
    </source>
</evidence>
<dbReference type="SUPFAM" id="SSF52540">
    <property type="entry name" value="P-loop containing nucleoside triphosphate hydrolases"/>
    <property type="match status" value="1"/>
</dbReference>
<evidence type="ECO:0000256" key="3">
    <source>
        <dbReference type="ARBA" id="ARBA00022475"/>
    </source>
</evidence>
<dbReference type="SMART" id="SM00382">
    <property type="entry name" value="AAA"/>
    <property type="match status" value="1"/>
</dbReference>
<dbReference type="InterPro" id="IPR027417">
    <property type="entry name" value="P-loop_NTPase"/>
</dbReference>
<organism evidence="14 15">
    <name type="scientific">Halarcobacter ebronensis</name>
    <dbReference type="NCBI Taxonomy" id="1462615"/>
    <lineage>
        <taxon>Bacteria</taxon>
        <taxon>Pseudomonadati</taxon>
        <taxon>Campylobacterota</taxon>
        <taxon>Epsilonproteobacteria</taxon>
        <taxon>Campylobacterales</taxon>
        <taxon>Arcobacteraceae</taxon>
        <taxon>Halarcobacter</taxon>
    </lineage>
</organism>
<dbReference type="InterPro" id="IPR003593">
    <property type="entry name" value="AAA+_ATPase"/>
</dbReference>
<dbReference type="FunFam" id="3.40.50.300:FF:000299">
    <property type="entry name" value="ABC transporter ATP-binding protein/permease"/>
    <property type="match status" value="1"/>
</dbReference>
<keyword evidence="5" id="KW-0547">Nucleotide-binding</keyword>
<dbReference type="InterPro" id="IPR017750">
    <property type="entry name" value="ATPase_T1SS"/>
</dbReference>
<reference evidence="14 15" key="1">
    <citation type="submission" date="2017-10" db="EMBL/GenBank/DDBJ databases">
        <title>Genomics of the genus Arcobacter.</title>
        <authorList>
            <person name="Perez-Cataluna A."/>
            <person name="Figueras M.J."/>
        </authorList>
    </citation>
    <scope>NUCLEOTIDE SEQUENCE [LARGE SCALE GENOMIC DNA]</scope>
    <source>
        <strain evidence="14 15">CECT 8441</strain>
    </source>
</reference>
<keyword evidence="15" id="KW-1185">Reference proteome</keyword>
<name>A0A4Q1ATL5_9BACT</name>
<dbReference type="Pfam" id="PF00005">
    <property type="entry name" value="ABC_tran"/>
    <property type="match status" value="1"/>
</dbReference>
<evidence type="ECO:0000259" key="11">
    <source>
        <dbReference type="PROSITE" id="PS50893"/>
    </source>
</evidence>
<evidence type="ECO:0000256" key="6">
    <source>
        <dbReference type="ARBA" id="ARBA00022801"/>
    </source>
</evidence>
<keyword evidence="4 10" id="KW-0812">Transmembrane</keyword>
<evidence type="ECO:0000259" key="13">
    <source>
        <dbReference type="PROSITE" id="PS50990"/>
    </source>
</evidence>
<keyword evidence="9 10" id="KW-0472">Membrane</keyword>
<dbReference type="GO" id="GO:0005524">
    <property type="term" value="F:ATP binding"/>
    <property type="evidence" value="ECO:0007669"/>
    <property type="project" value="UniProtKB-KW"/>
</dbReference>
<evidence type="ECO:0000313" key="14">
    <source>
        <dbReference type="EMBL" id="RXK04563.1"/>
    </source>
</evidence>
<dbReference type="InterPro" id="IPR005074">
    <property type="entry name" value="Peptidase_C39"/>
</dbReference>
<dbReference type="GO" id="GO:0016887">
    <property type="term" value="F:ATP hydrolysis activity"/>
    <property type="evidence" value="ECO:0007669"/>
    <property type="project" value="InterPro"/>
</dbReference>
<comment type="subcellular location">
    <subcellularLocation>
        <location evidence="1">Cell membrane</location>
        <topology evidence="1">Multi-pass membrane protein</topology>
    </subcellularLocation>
</comment>
<dbReference type="Gene3D" id="3.40.50.300">
    <property type="entry name" value="P-loop containing nucleotide triphosphate hydrolases"/>
    <property type="match status" value="1"/>
</dbReference>
<gene>
    <name evidence="14" type="ORF">CRV07_10430</name>
</gene>
<evidence type="ECO:0000256" key="10">
    <source>
        <dbReference type="SAM" id="Phobius"/>
    </source>
</evidence>
<feature type="domain" description="ABC transporter" evidence="11">
    <location>
        <begin position="500"/>
        <end position="729"/>
    </location>
</feature>
<keyword evidence="7" id="KW-0067">ATP-binding</keyword>
<evidence type="ECO:0000256" key="2">
    <source>
        <dbReference type="ARBA" id="ARBA00022448"/>
    </source>
</evidence>
<dbReference type="NCBIfam" id="TIGR03375">
    <property type="entry name" value="type_I_sec_LssB"/>
    <property type="match status" value="1"/>
</dbReference>
<dbReference type="CDD" id="cd03245">
    <property type="entry name" value="ABCC_bacteriocin_exporters"/>
    <property type="match status" value="1"/>
</dbReference>
<dbReference type="PROSITE" id="PS50893">
    <property type="entry name" value="ABC_TRANSPORTER_2"/>
    <property type="match status" value="1"/>
</dbReference>
<dbReference type="PANTHER" id="PTHR43394">
    <property type="entry name" value="ATP-DEPENDENT PERMEASE MDL1, MITOCHONDRIAL"/>
    <property type="match status" value="1"/>
</dbReference>
<feature type="domain" description="ABC transmembrane type-1" evidence="12">
    <location>
        <begin position="188"/>
        <end position="466"/>
    </location>
</feature>
<dbReference type="PROSITE" id="PS50990">
    <property type="entry name" value="PEPTIDASE_C39"/>
    <property type="match status" value="1"/>
</dbReference>
<dbReference type="GO" id="GO:0008233">
    <property type="term" value="F:peptidase activity"/>
    <property type="evidence" value="ECO:0007669"/>
    <property type="project" value="InterPro"/>
</dbReference>
<dbReference type="Gene3D" id="3.90.70.10">
    <property type="entry name" value="Cysteine proteinases"/>
    <property type="match status" value="1"/>
</dbReference>
<dbReference type="InterPro" id="IPR036640">
    <property type="entry name" value="ABC1_TM_sf"/>
</dbReference>
<sequence>MQSSDELNLNSIKEYKKEDSILDCLAIFCKMNGRPYSKDSLIAGLPVEEGRNTPILFSKYNSRSLFSRAAAKAGFKTKVLRTKLEKINPLLLPCILLLDNGNKNDELEACILLGFDDEMKNARITLPEASNVESVVPIEELEKRYYNFAILLKKELEFKENDSALSSIKESHWLWGSVKIVRDVYRDVIIASLLINLFVLSTPLFTMNVYDRVIPNNAKDTLWLLAIGVLVIYVIDIALKFLRSYFLETAAKKTDIIASSIIFEKVLDLKMSSVPNSVGSLANVLKEFESIRGFLTSSTIALLIDIPFIFIFLTAIYFIGGALVMVPICIIVIILIYTYYAKLKLANSIKESYDAGSNKNAVLIESLSSIETIKSLGATGYSQWRWEEATSKIADKSIKSKMISSSITSVTSFLVQLNTVALVIIGTYMIADNNLSMGGLIATIIISSRSISPMGQVSSLLSTFQHTKTTYEALNDIMNLPVEHPQGKKFVARPEYRGKIDFRNVSFTYPNADKSTLNNISFSIEPGEKIAIIGKIGSGKSTIQKLLVSLYHPDDGSILIDNIDIKQLDPSELRKNIAYVSQESLLFDGTVKENIVYRTPHIDDDKILEAANISGVLDFVNKHPKGLDMPVGERGSYLSGGQKQAIAIARSILLPYPIVLFDEPTSSMDSSTETKFINSIRTYQDDKTVILVTHKTSLLRLVDRVIVLEDGKIVLDGKKDMILNKLSRK</sequence>
<dbReference type="InterPro" id="IPR017871">
    <property type="entry name" value="ABC_transporter-like_CS"/>
</dbReference>
<dbReference type="InterPro" id="IPR011527">
    <property type="entry name" value="ABC1_TM_dom"/>
</dbReference>
<dbReference type="OrthoDB" id="9760168at2"/>
<feature type="domain" description="Peptidase C39" evidence="13">
    <location>
        <begin position="14"/>
        <end position="152"/>
    </location>
</feature>
<dbReference type="CDD" id="cd18587">
    <property type="entry name" value="ABC_6TM_LapB_like"/>
    <property type="match status" value="1"/>
</dbReference>
<dbReference type="InterPro" id="IPR003439">
    <property type="entry name" value="ABC_transporter-like_ATP-bd"/>
</dbReference>
<feature type="transmembrane region" description="Helical" evidence="10">
    <location>
        <begin position="407"/>
        <end position="431"/>
    </location>
</feature>
<dbReference type="PROSITE" id="PS00211">
    <property type="entry name" value="ABC_TRANSPORTER_1"/>
    <property type="match status" value="1"/>
</dbReference>
<evidence type="ECO:0000256" key="1">
    <source>
        <dbReference type="ARBA" id="ARBA00004651"/>
    </source>
</evidence>
<evidence type="ECO:0000256" key="4">
    <source>
        <dbReference type="ARBA" id="ARBA00022692"/>
    </source>
</evidence>
<dbReference type="RefSeq" id="WP_129087624.1">
    <property type="nucleotide sequence ID" value="NZ_CP053836.1"/>
</dbReference>
<dbReference type="InterPro" id="IPR039421">
    <property type="entry name" value="Type_1_exporter"/>
</dbReference>
<dbReference type="GO" id="GO:0005886">
    <property type="term" value="C:plasma membrane"/>
    <property type="evidence" value="ECO:0007669"/>
    <property type="project" value="UniProtKB-SubCell"/>
</dbReference>
<protein>
    <submittedName>
        <fullName evidence="14">Type I secretion system permease/ATPase</fullName>
    </submittedName>
</protein>
<dbReference type="GO" id="GO:0006508">
    <property type="term" value="P:proteolysis"/>
    <property type="evidence" value="ECO:0007669"/>
    <property type="project" value="InterPro"/>
</dbReference>
<keyword evidence="8 10" id="KW-1133">Transmembrane helix</keyword>
<keyword evidence="3" id="KW-1003">Cell membrane</keyword>
<dbReference type="Pfam" id="PF00664">
    <property type="entry name" value="ABC_membrane"/>
    <property type="match status" value="1"/>
</dbReference>
<dbReference type="EMBL" id="PDKK01000009">
    <property type="protein sequence ID" value="RXK04563.1"/>
    <property type="molecule type" value="Genomic_DNA"/>
</dbReference>
<evidence type="ECO:0000256" key="7">
    <source>
        <dbReference type="ARBA" id="ARBA00022840"/>
    </source>
</evidence>
<comment type="caution">
    <text evidence="14">The sequence shown here is derived from an EMBL/GenBank/DDBJ whole genome shotgun (WGS) entry which is preliminary data.</text>
</comment>
<keyword evidence="6" id="KW-0378">Hydrolase</keyword>
<dbReference type="Proteomes" id="UP000289758">
    <property type="component" value="Unassembled WGS sequence"/>
</dbReference>
<feature type="transmembrane region" description="Helical" evidence="10">
    <location>
        <begin position="222"/>
        <end position="242"/>
    </location>
</feature>
<evidence type="ECO:0000313" key="15">
    <source>
        <dbReference type="Proteomes" id="UP000289758"/>
    </source>
</evidence>
<accession>A0A4Q1ATL5</accession>
<dbReference type="Gene3D" id="1.20.1560.10">
    <property type="entry name" value="ABC transporter type 1, transmembrane domain"/>
    <property type="match status" value="1"/>
</dbReference>
<keyword evidence="2" id="KW-0813">Transport</keyword>
<feature type="transmembrane region" description="Helical" evidence="10">
    <location>
        <begin position="188"/>
        <end position="210"/>
    </location>
</feature>
<dbReference type="PANTHER" id="PTHR43394:SF1">
    <property type="entry name" value="ATP-BINDING CASSETTE SUB-FAMILY B MEMBER 10, MITOCHONDRIAL"/>
    <property type="match status" value="1"/>
</dbReference>
<proteinExistence type="predicted"/>
<feature type="transmembrane region" description="Helical" evidence="10">
    <location>
        <begin position="294"/>
        <end position="313"/>
    </location>
</feature>
<dbReference type="SUPFAM" id="SSF90123">
    <property type="entry name" value="ABC transporter transmembrane region"/>
    <property type="match status" value="1"/>
</dbReference>
<evidence type="ECO:0000256" key="5">
    <source>
        <dbReference type="ARBA" id="ARBA00022741"/>
    </source>
</evidence>
<evidence type="ECO:0000259" key="12">
    <source>
        <dbReference type="PROSITE" id="PS50929"/>
    </source>
</evidence>
<dbReference type="PROSITE" id="PS50929">
    <property type="entry name" value="ABC_TM1F"/>
    <property type="match status" value="1"/>
</dbReference>